<dbReference type="InterPro" id="IPR002137">
    <property type="entry name" value="Beta-lactam_class-D_AS"/>
</dbReference>
<feature type="domain" description="Penicillin-binding protein transpeptidase" evidence="12">
    <location>
        <begin position="352"/>
        <end position="632"/>
    </location>
</feature>
<dbReference type="GO" id="GO:0071972">
    <property type="term" value="F:peptidoglycan L,D-transpeptidase activity"/>
    <property type="evidence" value="ECO:0007669"/>
    <property type="project" value="TreeGrafter"/>
</dbReference>
<sequence length="637" mass="65384">MRVLPVVPRRAAAPLALVAALVSGPALGGCSLGGSDAEPAAKTLAAALSERDVSDVRFSGATGTEVQPELEKVVGGMQQVPAKVTVGDVDADGDRATASLTWSWDTGGKPWTTRSSLDLRKSGEDWLPVWSPSLVHADLAKGDRLEATTLLAQRGDITGARDAPIVTLRLVDRVGIDKSRVSGSEAVASARRLAQVVGVDAASYASRVKGAGAKSFVEAITFRRNDGPSRSAVEAVPGARVVAARAPLAPTKSFAAPILGKVGSPTKEIVDESDGKIRATDQVGIGGLQQRYDDALRGRRGVEVSLVKADGSTTTLHRSEPVSGQDLRTTLDLNAQELAEKALARTTSPSALVAIRPSDGSIVAAASGPASKGQNTATYSRYAPGSTFKVVTSLALLRAGLTPESDVTCAPSTSVDGKVFTNYSDYPSSAVGTIPLREAIANSCNTAVISEHAKIDHEDLADAAAALGVGVDHDLGFPAYFGQVPDPSSDVEAAADMIGQGKVLASPMAMAAVAASVVEGKRVVPHLVTVPGNSSPAMPESDTKPAKPLTAKEADELRGLMRGVVTYGSGKGLADLPDGPAIAKTGTAEYGETTPLKTHAWMIAGHGDLAVAVFVGDGASGSGTAGPILERFLRGYR</sequence>
<keyword evidence="7" id="KW-0472">Membrane</keyword>
<feature type="signal peptide" evidence="11">
    <location>
        <begin position="1"/>
        <end position="28"/>
    </location>
</feature>
<protein>
    <recommendedName>
        <fullName evidence="4 9">Beta-lactamase</fullName>
        <ecNumber evidence="4 9">3.5.2.6</ecNumber>
    </recommendedName>
</protein>
<gene>
    <name evidence="15" type="ORF">GCM10011519_21030</name>
</gene>
<evidence type="ECO:0000259" key="14">
    <source>
        <dbReference type="Pfam" id="PF05223"/>
    </source>
</evidence>
<proteinExistence type="inferred from homology"/>
<dbReference type="GO" id="GO:0017001">
    <property type="term" value="P:antibiotic catabolic process"/>
    <property type="evidence" value="ECO:0007669"/>
    <property type="project" value="InterPro"/>
</dbReference>
<evidence type="ECO:0000256" key="4">
    <source>
        <dbReference type="ARBA" id="ARBA00012865"/>
    </source>
</evidence>
<dbReference type="Gene3D" id="3.90.1310.10">
    <property type="entry name" value="Penicillin-binding protein 2a (Domain 2)"/>
    <property type="match status" value="1"/>
</dbReference>
<comment type="caution">
    <text evidence="15">The sequence shown here is derived from an EMBL/GenBank/DDBJ whole genome shotgun (WGS) entry which is preliminary data.</text>
</comment>
<evidence type="ECO:0000256" key="10">
    <source>
        <dbReference type="SAM" id="MobiDB-lite"/>
    </source>
</evidence>
<dbReference type="SUPFAM" id="SSF56601">
    <property type="entry name" value="beta-lactamase/transpeptidase-like"/>
    <property type="match status" value="1"/>
</dbReference>
<dbReference type="InterPro" id="IPR012338">
    <property type="entry name" value="Beta-lactam/transpept-like"/>
</dbReference>
<keyword evidence="16" id="KW-1185">Reference proteome</keyword>
<dbReference type="PANTHER" id="PTHR30627:SF24">
    <property type="entry name" value="PENICILLIN-BINDING PROTEIN 4B"/>
    <property type="match status" value="1"/>
</dbReference>
<dbReference type="InterPro" id="IPR001460">
    <property type="entry name" value="PCN-bd_Tpept"/>
</dbReference>
<dbReference type="GO" id="GO:0008800">
    <property type="term" value="F:beta-lactamase activity"/>
    <property type="evidence" value="ECO:0007669"/>
    <property type="project" value="UniProtKB-UniRule"/>
</dbReference>
<comment type="catalytic activity">
    <reaction evidence="9">
        <text>a beta-lactam + H2O = a substituted beta-amino acid</text>
        <dbReference type="Rhea" id="RHEA:20401"/>
        <dbReference type="ChEBI" id="CHEBI:15377"/>
        <dbReference type="ChEBI" id="CHEBI:35627"/>
        <dbReference type="ChEBI" id="CHEBI:140347"/>
        <dbReference type="EC" id="3.5.2.6"/>
    </reaction>
</comment>
<evidence type="ECO:0000256" key="5">
    <source>
        <dbReference type="ARBA" id="ARBA00022729"/>
    </source>
</evidence>
<dbReference type="GO" id="GO:0071555">
    <property type="term" value="P:cell wall organization"/>
    <property type="evidence" value="ECO:0007669"/>
    <property type="project" value="TreeGrafter"/>
</dbReference>
<dbReference type="EC" id="3.5.2.6" evidence="4 9"/>
<name>A0A917BIX7_9ACTN</name>
<comment type="similarity">
    <text evidence="2">Belongs to the transpeptidase family.</text>
</comment>
<dbReference type="EMBL" id="BMKQ01000001">
    <property type="protein sequence ID" value="GGF46814.1"/>
    <property type="molecule type" value="Genomic_DNA"/>
</dbReference>
<feature type="region of interest" description="Disordered" evidence="10">
    <location>
        <begin position="529"/>
        <end position="548"/>
    </location>
</feature>
<organism evidence="15 16">
    <name type="scientific">Marmoricola endophyticus</name>
    <dbReference type="NCBI Taxonomy" id="2040280"/>
    <lineage>
        <taxon>Bacteria</taxon>
        <taxon>Bacillati</taxon>
        <taxon>Actinomycetota</taxon>
        <taxon>Actinomycetes</taxon>
        <taxon>Propionibacteriales</taxon>
        <taxon>Nocardioidaceae</taxon>
        <taxon>Marmoricola</taxon>
    </lineage>
</organism>
<keyword evidence="6 9" id="KW-0378">Hydrolase</keyword>
<keyword evidence="8 9" id="KW-0046">Antibiotic resistance</keyword>
<evidence type="ECO:0000259" key="12">
    <source>
        <dbReference type="Pfam" id="PF00905"/>
    </source>
</evidence>
<dbReference type="Proteomes" id="UP000649179">
    <property type="component" value="Unassembled WGS sequence"/>
</dbReference>
<dbReference type="Pfam" id="PF00905">
    <property type="entry name" value="Transpeptidase"/>
    <property type="match status" value="1"/>
</dbReference>
<evidence type="ECO:0000256" key="6">
    <source>
        <dbReference type="ARBA" id="ARBA00022801"/>
    </source>
</evidence>
<dbReference type="SUPFAM" id="SSF56519">
    <property type="entry name" value="Penicillin binding protein dimerisation domain"/>
    <property type="match status" value="1"/>
</dbReference>
<evidence type="ECO:0000313" key="16">
    <source>
        <dbReference type="Proteomes" id="UP000649179"/>
    </source>
</evidence>
<dbReference type="InterPro" id="IPR036138">
    <property type="entry name" value="PBP_dimer_sf"/>
</dbReference>
<dbReference type="GO" id="GO:0051301">
    <property type="term" value="P:cell division"/>
    <property type="evidence" value="ECO:0007669"/>
    <property type="project" value="UniProtKB-KW"/>
</dbReference>
<dbReference type="AlphaFoldDB" id="A0A917BIX7"/>
<dbReference type="InterPro" id="IPR007887">
    <property type="entry name" value="MecA_N"/>
</dbReference>
<evidence type="ECO:0000313" key="15">
    <source>
        <dbReference type="EMBL" id="GGF46814.1"/>
    </source>
</evidence>
<accession>A0A917BIX7</accession>
<evidence type="ECO:0000256" key="1">
    <source>
        <dbReference type="ARBA" id="ARBA00004370"/>
    </source>
</evidence>
<evidence type="ECO:0000256" key="8">
    <source>
        <dbReference type="ARBA" id="ARBA00023251"/>
    </source>
</evidence>
<evidence type="ECO:0000256" key="3">
    <source>
        <dbReference type="ARBA" id="ARBA00007898"/>
    </source>
</evidence>
<evidence type="ECO:0000256" key="7">
    <source>
        <dbReference type="ARBA" id="ARBA00023136"/>
    </source>
</evidence>
<reference evidence="15" key="2">
    <citation type="submission" date="2020-09" db="EMBL/GenBank/DDBJ databases">
        <authorList>
            <person name="Sun Q."/>
            <person name="Zhou Y."/>
        </authorList>
    </citation>
    <scope>NUCLEOTIDE SEQUENCE</scope>
    <source>
        <strain evidence="15">CGMCC 1.16067</strain>
    </source>
</reference>
<feature type="domain" description="NTF2-like N-terminal transpeptidase" evidence="14">
    <location>
        <begin position="38"/>
        <end position="143"/>
    </location>
</feature>
<dbReference type="InterPro" id="IPR050515">
    <property type="entry name" value="Beta-lactam/transpept"/>
</dbReference>
<reference evidence="15" key="1">
    <citation type="journal article" date="2014" name="Int. J. Syst. Evol. Microbiol.">
        <title>Complete genome sequence of Corynebacterium casei LMG S-19264T (=DSM 44701T), isolated from a smear-ripened cheese.</title>
        <authorList>
            <consortium name="US DOE Joint Genome Institute (JGI-PGF)"/>
            <person name="Walter F."/>
            <person name="Albersmeier A."/>
            <person name="Kalinowski J."/>
            <person name="Ruckert C."/>
        </authorList>
    </citation>
    <scope>NUCLEOTIDE SEQUENCE</scope>
    <source>
        <strain evidence="15">CGMCC 1.16067</strain>
    </source>
</reference>
<keyword evidence="15" id="KW-0131">Cell cycle</keyword>
<dbReference type="PANTHER" id="PTHR30627">
    <property type="entry name" value="PEPTIDOGLYCAN D,D-TRANSPEPTIDASE"/>
    <property type="match status" value="1"/>
</dbReference>
<comment type="subcellular location">
    <subcellularLocation>
        <location evidence="1">Membrane</location>
    </subcellularLocation>
</comment>
<dbReference type="GO" id="GO:0005886">
    <property type="term" value="C:plasma membrane"/>
    <property type="evidence" value="ECO:0007669"/>
    <property type="project" value="TreeGrafter"/>
</dbReference>
<evidence type="ECO:0000256" key="11">
    <source>
        <dbReference type="SAM" id="SignalP"/>
    </source>
</evidence>
<dbReference type="PROSITE" id="PS51257">
    <property type="entry name" value="PROKAR_LIPOPROTEIN"/>
    <property type="match status" value="1"/>
</dbReference>
<dbReference type="GO" id="GO:0008658">
    <property type="term" value="F:penicillin binding"/>
    <property type="evidence" value="ECO:0007669"/>
    <property type="project" value="InterPro"/>
</dbReference>
<dbReference type="PROSITE" id="PS00337">
    <property type="entry name" value="BETA_LACTAMASE_D"/>
    <property type="match status" value="1"/>
</dbReference>
<keyword evidence="15" id="KW-0132">Cell division</keyword>
<dbReference type="Gene3D" id="3.40.710.10">
    <property type="entry name" value="DD-peptidase/beta-lactamase superfamily"/>
    <property type="match status" value="1"/>
</dbReference>
<dbReference type="Pfam" id="PF05223">
    <property type="entry name" value="MecA_N"/>
    <property type="match status" value="1"/>
</dbReference>
<comment type="similarity">
    <text evidence="3 9">Belongs to the class-D beta-lactamase family.</text>
</comment>
<dbReference type="GO" id="GO:0046677">
    <property type="term" value="P:response to antibiotic"/>
    <property type="evidence" value="ECO:0007669"/>
    <property type="project" value="UniProtKB-UniRule"/>
</dbReference>
<evidence type="ECO:0000256" key="9">
    <source>
        <dbReference type="RuleBase" id="RU361140"/>
    </source>
</evidence>
<feature type="domain" description="Penicillin-binding protein dimerisation" evidence="13">
    <location>
        <begin position="152"/>
        <end position="313"/>
    </location>
</feature>
<dbReference type="RefSeq" id="WP_188779727.1">
    <property type="nucleotide sequence ID" value="NZ_BMKQ01000001.1"/>
</dbReference>
<dbReference type="InterPro" id="IPR005311">
    <property type="entry name" value="PBP_dimer"/>
</dbReference>
<keyword evidence="5 11" id="KW-0732">Signal</keyword>
<feature type="chain" id="PRO_5037678582" description="Beta-lactamase" evidence="11">
    <location>
        <begin position="29"/>
        <end position="637"/>
    </location>
</feature>
<evidence type="ECO:0000259" key="13">
    <source>
        <dbReference type="Pfam" id="PF03717"/>
    </source>
</evidence>
<evidence type="ECO:0000256" key="2">
    <source>
        <dbReference type="ARBA" id="ARBA00007171"/>
    </source>
</evidence>
<dbReference type="Pfam" id="PF03717">
    <property type="entry name" value="PBP_dimer"/>
    <property type="match status" value="1"/>
</dbReference>